<feature type="transmembrane region" description="Helical" evidence="1">
    <location>
        <begin position="88"/>
        <end position="111"/>
    </location>
</feature>
<evidence type="ECO:0000313" key="2">
    <source>
        <dbReference type="EMBL" id="QLI05933.1"/>
    </source>
</evidence>
<keyword evidence="3" id="KW-1185">Reference proteome</keyword>
<dbReference type="RefSeq" id="WP_179975055.1">
    <property type="nucleotide sequence ID" value="NZ_CP049075.1"/>
</dbReference>
<proteinExistence type="predicted"/>
<keyword evidence="1" id="KW-1133">Transmembrane helix</keyword>
<keyword evidence="1" id="KW-0472">Membrane</keyword>
<name>A0A7H9CIJ6_9BACT</name>
<accession>A0A7H9CIJ6</accession>
<sequence>MLYPILLIIHLTCAIIFLGYIFCDVVLLNLVRKHLGDEWADKTWSVVMPRGRKIMPVALLLLVITGFGMITNYISFKDATFFANSLSTLLSIKMFLGLLIFVLAFTSIAVWKIKKKEIFYAKYLHQIVLILGAIIIILAKLAFYI</sequence>
<dbReference type="InterPro" id="IPR007418">
    <property type="entry name" value="DUF474"/>
</dbReference>
<feature type="transmembrane region" description="Helical" evidence="1">
    <location>
        <begin position="6"/>
        <end position="31"/>
    </location>
</feature>
<evidence type="ECO:0000256" key="1">
    <source>
        <dbReference type="SAM" id="Phobius"/>
    </source>
</evidence>
<keyword evidence="1" id="KW-0812">Transmembrane</keyword>
<dbReference type="Proteomes" id="UP000509414">
    <property type="component" value="Chromosome"/>
</dbReference>
<organism evidence="2 3">
    <name type="scientific">Candidatus Campylobacter infans</name>
    <dbReference type="NCBI Taxonomy" id="2561898"/>
    <lineage>
        <taxon>Bacteria</taxon>
        <taxon>Pseudomonadati</taxon>
        <taxon>Campylobacterota</taxon>
        <taxon>Epsilonproteobacteria</taxon>
        <taxon>Campylobacterales</taxon>
        <taxon>Campylobacteraceae</taxon>
        <taxon>Campylobacter</taxon>
    </lineage>
</organism>
<feature type="transmembrane region" description="Helical" evidence="1">
    <location>
        <begin position="123"/>
        <end position="143"/>
    </location>
</feature>
<gene>
    <name evidence="2" type="ORF">CINF_1453</name>
</gene>
<dbReference type="AlphaFoldDB" id="A0A7H9CIJ6"/>
<dbReference type="EMBL" id="CP049075">
    <property type="protein sequence ID" value="QLI05933.1"/>
    <property type="molecule type" value="Genomic_DNA"/>
</dbReference>
<reference evidence="2 3" key="1">
    <citation type="submission" date="2020-02" db="EMBL/GenBank/DDBJ databases">
        <title>Complete genome sequence of the novel Campylobacter species Candidatus Campylobacter infans.</title>
        <authorList>
            <person name="Duim B."/>
            <person name="Zomer A."/>
            <person name="van der Graaf L."/>
            <person name="Wagenaar J."/>
        </authorList>
    </citation>
    <scope>NUCLEOTIDE SEQUENCE [LARGE SCALE GENOMIC DNA]</scope>
    <source>
        <strain evidence="2 3">19S00001</strain>
    </source>
</reference>
<feature type="transmembrane region" description="Helical" evidence="1">
    <location>
        <begin position="57"/>
        <end position="76"/>
    </location>
</feature>
<evidence type="ECO:0000313" key="3">
    <source>
        <dbReference type="Proteomes" id="UP000509414"/>
    </source>
</evidence>
<protein>
    <submittedName>
        <fullName evidence="2">Putative membrane protein</fullName>
    </submittedName>
</protein>
<dbReference type="PIRSF" id="PIRSF015875">
    <property type="entry name" value="UCP015875"/>
    <property type="match status" value="1"/>
</dbReference>
<dbReference type="KEGG" id="cinf:CINF_1453"/>